<dbReference type="PRINTS" id="PR00081">
    <property type="entry name" value="GDHRDH"/>
</dbReference>
<dbReference type="PANTHER" id="PTHR43976:SF16">
    <property type="entry name" value="SHORT-CHAIN DEHYDROGENASE_REDUCTASE FAMILY PROTEIN"/>
    <property type="match status" value="1"/>
</dbReference>
<gene>
    <name evidence="4" type="ORF">AB0H04_38375</name>
</gene>
<dbReference type="InterPro" id="IPR002347">
    <property type="entry name" value="SDR_fam"/>
</dbReference>
<dbReference type="Proteomes" id="UP001551011">
    <property type="component" value="Unassembled WGS sequence"/>
</dbReference>
<name>A0ABV3AMU2_9ACTN</name>
<dbReference type="CDD" id="cd05374">
    <property type="entry name" value="17beta-HSD-like_SDR_c"/>
    <property type="match status" value="1"/>
</dbReference>
<evidence type="ECO:0000256" key="2">
    <source>
        <dbReference type="ARBA" id="ARBA00023002"/>
    </source>
</evidence>
<comment type="caution">
    <text evidence="4">The sequence shown here is derived from an EMBL/GenBank/DDBJ whole genome shotgun (WGS) entry which is preliminary data.</text>
</comment>
<protein>
    <submittedName>
        <fullName evidence="4">SDR family oxidoreductase</fullName>
        <ecNumber evidence="4">1.1.-.-</ecNumber>
    </submittedName>
</protein>
<evidence type="ECO:0000313" key="4">
    <source>
        <dbReference type="EMBL" id="MEU5712627.1"/>
    </source>
</evidence>
<dbReference type="InterPro" id="IPR036291">
    <property type="entry name" value="NAD(P)-bd_dom_sf"/>
</dbReference>
<reference evidence="4 5" key="1">
    <citation type="submission" date="2024-06" db="EMBL/GenBank/DDBJ databases">
        <title>The Natural Products Discovery Center: Release of the First 8490 Sequenced Strains for Exploring Actinobacteria Biosynthetic Diversity.</title>
        <authorList>
            <person name="Kalkreuter E."/>
            <person name="Kautsar S.A."/>
            <person name="Yang D."/>
            <person name="Bader C.D."/>
            <person name="Teijaro C.N."/>
            <person name="Fluegel L."/>
            <person name="Davis C.M."/>
            <person name="Simpson J.R."/>
            <person name="Lauterbach L."/>
            <person name="Steele A.D."/>
            <person name="Gui C."/>
            <person name="Meng S."/>
            <person name="Li G."/>
            <person name="Viehrig K."/>
            <person name="Ye F."/>
            <person name="Su P."/>
            <person name="Kiefer A.F."/>
            <person name="Nichols A."/>
            <person name="Cepeda A.J."/>
            <person name="Yan W."/>
            <person name="Fan B."/>
            <person name="Jiang Y."/>
            <person name="Adhikari A."/>
            <person name="Zheng C.-J."/>
            <person name="Schuster L."/>
            <person name="Cowan T.M."/>
            <person name="Smanski M.J."/>
            <person name="Chevrette M.G."/>
            <person name="De Carvalho L.P.S."/>
            <person name="Shen B."/>
        </authorList>
    </citation>
    <scope>NUCLEOTIDE SEQUENCE [LARGE SCALE GENOMIC DNA]</scope>
    <source>
        <strain evidence="4 5">NPDC020594</strain>
    </source>
</reference>
<proteinExistence type="inferred from homology"/>
<organism evidence="4 5">
    <name type="scientific">Streptomyces flaveolus</name>
    <dbReference type="NCBI Taxonomy" id="67297"/>
    <lineage>
        <taxon>Bacteria</taxon>
        <taxon>Bacillati</taxon>
        <taxon>Actinomycetota</taxon>
        <taxon>Actinomycetes</taxon>
        <taxon>Kitasatosporales</taxon>
        <taxon>Streptomycetaceae</taxon>
        <taxon>Streptomyces</taxon>
    </lineage>
</organism>
<evidence type="ECO:0000256" key="3">
    <source>
        <dbReference type="RuleBase" id="RU000363"/>
    </source>
</evidence>
<dbReference type="PRINTS" id="PR00080">
    <property type="entry name" value="SDRFAMILY"/>
</dbReference>
<keyword evidence="5" id="KW-1185">Reference proteome</keyword>
<keyword evidence="2 4" id="KW-0560">Oxidoreductase</keyword>
<dbReference type="EMBL" id="JBFAEG010000038">
    <property type="protein sequence ID" value="MEU5712627.1"/>
    <property type="molecule type" value="Genomic_DNA"/>
</dbReference>
<dbReference type="SUPFAM" id="SSF51735">
    <property type="entry name" value="NAD(P)-binding Rossmann-fold domains"/>
    <property type="match status" value="1"/>
</dbReference>
<dbReference type="Pfam" id="PF00106">
    <property type="entry name" value="adh_short"/>
    <property type="match status" value="1"/>
</dbReference>
<evidence type="ECO:0000256" key="1">
    <source>
        <dbReference type="ARBA" id="ARBA00006484"/>
    </source>
</evidence>
<accession>A0ABV3AMU2</accession>
<evidence type="ECO:0000313" key="5">
    <source>
        <dbReference type="Proteomes" id="UP001551011"/>
    </source>
</evidence>
<sequence length="331" mass="36002">MTHAHICRLPGAYQPVQAAHTAHRLSELLFHQVAGETHSPHRKNFPTPAKTIVITGTASGFGYLSVRRFAEAGWNVVATVRKEADLDAHAGLDNVRTLLPNVDHEDAALAFGDLALSQFGRLDALINNAGYFQGGPLEAITMDQAHRQFQTNVFGLIALNKTVIPIFRKQRSGVIVNVSSISADAGFPYTSVYQASKAAVASLSEGLHAELAEFGVQVKALHPGSHETKFFSKVDRAENVPEEYVASWNTFASLNLVRSDPALTAEVMFRMVTDGDTKKVHYYSGPDGEAIPRVKQLLGQDWCLEELAARDRGQATALWDSLMPTPVKAAS</sequence>
<comment type="similarity">
    <text evidence="1 3">Belongs to the short-chain dehydrogenases/reductases (SDR) family.</text>
</comment>
<dbReference type="EC" id="1.1.-.-" evidence="4"/>
<dbReference type="PANTHER" id="PTHR43976">
    <property type="entry name" value="SHORT CHAIN DEHYDROGENASE"/>
    <property type="match status" value="1"/>
</dbReference>
<dbReference type="InterPro" id="IPR051911">
    <property type="entry name" value="SDR_oxidoreductase"/>
</dbReference>
<dbReference type="GO" id="GO:0016491">
    <property type="term" value="F:oxidoreductase activity"/>
    <property type="evidence" value="ECO:0007669"/>
    <property type="project" value="UniProtKB-KW"/>
</dbReference>
<dbReference type="Gene3D" id="3.40.50.720">
    <property type="entry name" value="NAD(P)-binding Rossmann-like Domain"/>
    <property type="match status" value="1"/>
</dbReference>